<reference evidence="3" key="1">
    <citation type="submission" date="2020-04" db="EMBL/GenBank/DDBJ databases">
        <authorList>
            <person name="Zhang T."/>
        </authorList>
    </citation>
    <scope>NUCLEOTIDE SEQUENCE</scope>
    <source>
        <strain evidence="3">HKST-UBA12</strain>
    </source>
</reference>
<dbReference type="InterPro" id="IPR027417">
    <property type="entry name" value="P-loop_NTPase"/>
</dbReference>
<feature type="domain" description="ATPase AAA-type core" evidence="2">
    <location>
        <begin position="204"/>
        <end position="303"/>
    </location>
</feature>
<gene>
    <name evidence="3" type="ORF">KC640_01895</name>
</gene>
<feature type="non-terminal residue" evidence="3">
    <location>
        <position position="304"/>
    </location>
</feature>
<dbReference type="GO" id="GO:0016887">
    <property type="term" value="F:ATP hydrolysis activity"/>
    <property type="evidence" value="ECO:0007669"/>
    <property type="project" value="InterPro"/>
</dbReference>
<dbReference type="Pfam" id="PF00004">
    <property type="entry name" value="AAA"/>
    <property type="match status" value="1"/>
</dbReference>
<dbReference type="InterPro" id="IPR003959">
    <property type="entry name" value="ATPase_AAA_core"/>
</dbReference>
<dbReference type="AlphaFoldDB" id="A0A955L071"/>
<dbReference type="GO" id="GO:0004176">
    <property type="term" value="F:ATP-dependent peptidase activity"/>
    <property type="evidence" value="ECO:0007669"/>
    <property type="project" value="InterPro"/>
</dbReference>
<dbReference type="EMBL" id="JAGQLI010000097">
    <property type="protein sequence ID" value="MCA9379156.1"/>
    <property type="molecule type" value="Genomic_DNA"/>
</dbReference>
<dbReference type="GO" id="GO:0030163">
    <property type="term" value="P:protein catabolic process"/>
    <property type="evidence" value="ECO:0007669"/>
    <property type="project" value="InterPro"/>
</dbReference>
<feature type="region of interest" description="Disordered" evidence="1">
    <location>
        <begin position="167"/>
        <end position="190"/>
    </location>
</feature>
<evidence type="ECO:0000313" key="3">
    <source>
        <dbReference type="EMBL" id="MCA9379156.1"/>
    </source>
</evidence>
<proteinExistence type="predicted"/>
<dbReference type="InterPro" id="IPR027065">
    <property type="entry name" value="Lon_Prtase"/>
</dbReference>
<evidence type="ECO:0000256" key="1">
    <source>
        <dbReference type="SAM" id="MobiDB-lite"/>
    </source>
</evidence>
<accession>A0A955L071</accession>
<dbReference type="Proteomes" id="UP000760819">
    <property type="component" value="Unassembled WGS sequence"/>
</dbReference>
<dbReference type="PANTHER" id="PTHR10046">
    <property type="entry name" value="ATP DEPENDENT LON PROTEASE FAMILY MEMBER"/>
    <property type="match status" value="1"/>
</dbReference>
<protein>
    <submittedName>
        <fullName evidence="3">AAA family ATPase</fullName>
    </submittedName>
</protein>
<dbReference type="SUPFAM" id="SSF52540">
    <property type="entry name" value="P-loop containing nucleoside triphosphate hydrolases"/>
    <property type="match status" value="1"/>
</dbReference>
<reference evidence="3" key="2">
    <citation type="journal article" date="2021" name="Microbiome">
        <title>Successional dynamics and alternative stable states in a saline activated sludge microbial community over 9 years.</title>
        <authorList>
            <person name="Wang Y."/>
            <person name="Ye J."/>
            <person name="Ju F."/>
            <person name="Liu L."/>
            <person name="Boyd J.A."/>
            <person name="Deng Y."/>
            <person name="Parks D.H."/>
            <person name="Jiang X."/>
            <person name="Yin X."/>
            <person name="Woodcroft B.J."/>
            <person name="Tyson G.W."/>
            <person name="Hugenholtz P."/>
            <person name="Polz M.F."/>
            <person name="Zhang T."/>
        </authorList>
    </citation>
    <scope>NUCLEOTIDE SEQUENCE</scope>
    <source>
        <strain evidence="3">HKST-UBA12</strain>
    </source>
</reference>
<dbReference type="GO" id="GO:0004252">
    <property type="term" value="F:serine-type endopeptidase activity"/>
    <property type="evidence" value="ECO:0007669"/>
    <property type="project" value="InterPro"/>
</dbReference>
<name>A0A955L071_9BACT</name>
<sequence length="304" mass="32470">MFGNDSKQNPAASQASQTAPAGDIPMAGSFDPAGEIEQLKQLAKSVPMPAGLQDKVDRMILRLTRMVQVGGYTKEYEPVEQYIKWIVQIPWGKLTQDNLDLDNARQKLTEHHYGLDMVKSRILEYLAVLKLQREGPPAVVQQQLPPPAPVPTPVQMAAQAARPVDLGAASMQSPAPAPVQPQPANDEGKEMSRLQGSSAHAPVLCFVGIQGVGKTSIAKSIAGALGRQFVRVALGALGDVSQIRGIPKGELNAEPGQIVKALVKAGTMNPLILLDEIDKTSSESGLRADLMAALLEILDPEQNS</sequence>
<evidence type="ECO:0000313" key="4">
    <source>
        <dbReference type="Proteomes" id="UP000760819"/>
    </source>
</evidence>
<dbReference type="Gene3D" id="3.40.50.300">
    <property type="entry name" value="P-loop containing nucleotide triphosphate hydrolases"/>
    <property type="match status" value="1"/>
</dbReference>
<evidence type="ECO:0000259" key="2">
    <source>
        <dbReference type="Pfam" id="PF00004"/>
    </source>
</evidence>
<dbReference type="GO" id="GO:0005524">
    <property type="term" value="F:ATP binding"/>
    <property type="evidence" value="ECO:0007669"/>
    <property type="project" value="InterPro"/>
</dbReference>
<feature type="region of interest" description="Disordered" evidence="1">
    <location>
        <begin position="1"/>
        <end position="30"/>
    </location>
</feature>
<comment type="caution">
    <text evidence="3">The sequence shown here is derived from an EMBL/GenBank/DDBJ whole genome shotgun (WGS) entry which is preliminary data.</text>
</comment>
<feature type="compositionally biased region" description="Low complexity" evidence="1">
    <location>
        <begin position="10"/>
        <end position="21"/>
    </location>
</feature>
<organism evidence="3 4">
    <name type="scientific">Candidatus Dojkabacteria bacterium</name>
    <dbReference type="NCBI Taxonomy" id="2099670"/>
    <lineage>
        <taxon>Bacteria</taxon>
        <taxon>Candidatus Dojkabacteria</taxon>
    </lineage>
</organism>